<organism evidence="1 2">
    <name type="scientific">Lederbergia graminis</name>
    <dbReference type="NCBI Taxonomy" id="735518"/>
    <lineage>
        <taxon>Bacteria</taxon>
        <taxon>Bacillati</taxon>
        <taxon>Bacillota</taxon>
        <taxon>Bacilli</taxon>
        <taxon>Bacillales</taxon>
        <taxon>Bacillaceae</taxon>
        <taxon>Lederbergia</taxon>
    </lineage>
</organism>
<dbReference type="EMBL" id="JBHSMC010000015">
    <property type="protein sequence ID" value="MFC5465566.1"/>
    <property type="molecule type" value="Genomic_DNA"/>
</dbReference>
<keyword evidence="1" id="KW-0378">Hydrolase</keyword>
<dbReference type="SUPFAM" id="SSF89064">
    <property type="entry name" value="Replisome organizer (g39p helicase loader/inhibitor protein)"/>
    <property type="match status" value="1"/>
</dbReference>
<evidence type="ECO:0000313" key="2">
    <source>
        <dbReference type="Proteomes" id="UP001596147"/>
    </source>
</evidence>
<keyword evidence="1" id="KW-0067">ATP-binding</keyword>
<dbReference type="GO" id="GO:0004386">
    <property type="term" value="F:helicase activity"/>
    <property type="evidence" value="ECO:0007669"/>
    <property type="project" value="UniProtKB-KW"/>
</dbReference>
<dbReference type="RefSeq" id="WP_382352172.1">
    <property type="nucleotide sequence ID" value="NZ_JBHSMC010000015.1"/>
</dbReference>
<gene>
    <name evidence="1" type="ORF">ACFPM4_12515</name>
</gene>
<protein>
    <submittedName>
        <fullName evidence="1">Replicative helicase loader/inhibitor</fullName>
    </submittedName>
</protein>
<evidence type="ECO:0000313" key="1">
    <source>
        <dbReference type="EMBL" id="MFC5465566.1"/>
    </source>
</evidence>
<keyword evidence="1" id="KW-0547">Nucleotide-binding</keyword>
<reference evidence="2" key="1">
    <citation type="journal article" date="2019" name="Int. J. Syst. Evol. Microbiol.">
        <title>The Global Catalogue of Microorganisms (GCM) 10K type strain sequencing project: providing services to taxonomists for standard genome sequencing and annotation.</title>
        <authorList>
            <consortium name="The Broad Institute Genomics Platform"/>
            <consortium name="The Broad Institute Genome Sequencing Center for Infectious Disease"/>
            <person name="Wu L."/>
            <person name="Ma J."/>
        </authorList>
    </citation>
    <scope>NUCLEOTIDE SEQUENCE [LARGE SCALE GENOMIC DNA]</scope>
    <source>
        <strain evidence="2">CGMCC 1.12237</strain>
    </source>
</reference>
<comment type="caution">
    <text evidence="1">The sequence shown here is derived from an EMBL/GenBank/DDBJ whole genome shotgun (WGS) entry which is preliminary data.</text>
</comment>
<proteinExistence type="predicted"/>
<dbReference type="Gene3D" id="1.10.8.200">
    <property type="entry name" value="Replisome organizer (g39p helicase loader/inhibitor protein)"/>
    <property type="match status" value="1"/>
</dbReference>
<keyword evidence="2" id="KW-1185">Reference proteome</keyword>
<dbReference type="Proteomes" id="UP001596147">
    <property type="component" value="Unassembled WGS sequence"/>
</dbReference>
<dbReference type="InterPro" id="IPR036173">
    <property type="entry name" value="G39-like_N_sf"/>
</dbReference>
<name>A0ABW0LJW6_9BACI</name>
<sequence>MTKRETFTLLALIAVYYEQFEVNQEKIDTWHKALKQYSYEELEENLLAHVAASPYPPKVAQLIQKKQVDSRAIPSLEETSQLIQMETKPAQSSVIEMELEKMRSILDIRRE</sequence>
<accession>A0ABW0LJW6</accession>
<keyword evidence="1" id="KW-0347">Helicase</keyword>